<organism evidence="4 5">
    <name type="scientific">Desulforamulus aeronauticus DSM 10349</name>
    <dbReference type="NCBI Taxonomy" id="1121421"/>
    <lineage>
        <taxon>Bacteria</taxon>
        <taxon>Bacillati</taxon>
        <taxon>Bacillota</taxon>
        <taxon>Clostridia</taxon>
        <taxon>Eubacteriales</taxon>
        <taxon>Peptococcaceae</taxon>
        <taxon>Desulforamulus</taxon>
    </lineage>
</organism>
<protein>
    <submittedName>
        <fullName evidence="4">Transcriptional regulator, MerR family</fullName>
    </submittedName>
</protein>
<dbReference type="SMART" id="SM00422">
    <property type="entry name" value="HTH_MERR"/>
    <property type="match status" value="1"/>
</dbReference>
<sequence>MSYSIGEVANITGITISTLRYYDREGMFPNMERSNGGIRMFSDTEIETLQIIECLKTSGLSIKDIKQFLNWCQEGDDSLQKRRDMFYERLEVVEKQMEELQKTMNTIKFKCWYYDTALAAGTEETPKNMPVEEIPEEIRKYRYKCD</sequence>
<evidence type="ECO:0000313" key="5">
    <source>
        <dbReference type="Proteomes" id="UP000183997"/>
    </source>
</evidence>
<dbReference type="STRING" id="1121421.SAMN02745123_02015"/>
<dbReference type="SUPFAM" id="SSF46955">
    <property type="entry name" value="Putative DNA-binding domain"/>
    <property type="match status" value="1"/>
</dbReference>
<dbReference type="EMBL" id="FRAR01000014">
    <property type="protein sequence ID" value="SHK47980.1"/>
    <property type="molecule type" value="Genomic_DNA"/>
</dbReference>
<evidence type="ECO:0000259" key="3">
    <source>
        <dbReference type="PROSITE" id="PS50937"/>
    </source>
</evidence>
<reference evidence="5" key="1">
    <citation type="submission" date="2016-11" db="EMBL/GenBank/DDBJ databases">
        <authorList>
            <person name="Varghese N."/>
            <person name="Submissions S."/>
        </authorList>
    </citation>
    <scope>NUCLEOTIDE SEQUENCE [LARGE SCALE GENOMIC DNA]</scope>
    <source>
        <strain evidence="5">DSM 10349</strain>
    </source>
</reference>
<dbReference type="InterPro" id="IPR009061">
    <property type="entry name" value="DNA-bd_dom_put_sf"/>
</dbReference>
<dbReference type="PROSITE" id="PS50937">
    <property type="entry name" value="HTH_MERR_2"/>
    <property type="match status" value="1"/>
</dbReference>
<dbReference type="GO" id="GO:0003677">
    <property type="term" value="F:DNA binding"/>
    <property type="evidence" value="ECO:0007669"/>
    <property type="project" value="UniProtKB-KW"/>
</dbReference>
<proteinExistence type="predicted"/>
<keyword evidence="2" id="KW-0175">Coiled coil</keyword>
<dbReference type="GO" id="GO:0003700">
    <property type="term" value="F:DNA-binding transcription factor activity"/>
    <property type="evidence" value="ECO:0007669"/>
    <property type="project" value="InterPro"/>
</dbReference>
<evidence type="ECO:0000256" key="1">
    <source>
        <dbReference type="ARBA" id="ARBA00023125"/>
    </source>
</evidence>
<dbReference type="CDD" id="cd01109">
    <property type="entry name" value="HTH_YyaN"/>
    <property type="match status" value="1"/>
</dbReference>
<dbReference type="AlphaFoldDB" id="A0A1M6STM0"/>
<dbReference type="Gene3D" id="1.10.1660.10">
    <property type="match status" value="1"/>
</dbReference>
<dbReference type="Proteomes" id="UP000183997">
    <property type="component" value="Unassembled WGS sequence"/>
</dbReference>
<dbReference type="InterPro" id="IPR000551">
    <property type="entry name" value="MerR-type_HTH_dom"/>
</dbReference>
<dbReference type="PROSITE" id="PS00552">
    <property type="entry name" value="HTH_MERR_1"/>
    <property type="match status" value="1"/>
</dbReference>
<dbReference type="PRINTS" id="PR00040">
    <property type="entry name" value="HTHMERR"/>
</dbReference>
<dbReference type="PANTHER" id="PTHR30204">
    <property type="entry name" value="REDOX-CYCLING DRUG-SENSING TRANSCRIPTIONAL ACTIVATOR SOXR"/>
    <property type="match status" value="1"/>
</dbReference>
<accession>A0A1M6STM0</accession>
<dbReference type="Pfam" id="PF13411">
    <property type="entry name" value="MerR_1"/>
    <property type="match status" value="1"/>
</dbReference>
<dbReference type="PANTHER" id="PTHR30204:SF83">
    <property type="entry name" value="TRANSCRIPTIONAL REGULATOR, MERR FAMILY"/>
    <property type="match status" value="1"/>
</dbReference>
<evidence type="ECO:0000313" key="4">
    <source>
        <dbReference type="EMBL" id="SHK47980.1"/>
    </source>
</evidence>
<evidence type="ECO:0000256" key="2">
    <source>
        <dbReference type="SAM" id="Coils"/>
    </source>
</evidence>
<gene>
    <name evidence="4" type="ORF">SAMN02745123_02015</name>
</gene>
<keyword evidence="5" id="KW-1185">Reference proteome</keyword>
<feature type="coiled-coil region" evidence="2">
    <location>
        <begin position="83"/>
        <end position="110"/>
    </location>
</feature>
<feature type="domain" description="HTH merR-type" evidence="3">
    <location>
        <begin position="1"/>
        <end position="71"/>
    </location>
</feature>
<name>A0A1M6STM0_9FIRM</name>
<dbReference type="InterPro" id="IPR047057">
    <property type="entry name" value="MerR_fam"/>
</dbReference>
<keyword evidence="1" id="KW-0238">DNA-binding</keyword>